<organism evidence="1 4">
    <name type="scientific">Allgaiera indica</name>
    <dbReference type="NCBI Taxonomy" id="765699"/>
    <lineage>
        <taxon>Bacteria</taxon>
        <taxon>Pseudomonadati</taxon>
        <taxon>Pseudomonadota</taxon>
        <taxon>Alphaproteobacteria</taxon>
        <taxon>Rhodobacterales</taxon>
        <taxon>Paracoccaceae</taxon>
        <taxon>Allgaiera</taxon>
    </lineage>
</organism>
<gene>
    <name evidence="1" type="ORF">GCM10008024_34370</name>
    <name evidence="2" type="ORF">SAMN05444006_12157</name>
</gene>
<dbReference type="PROSITE" id="PS51257">
    <property type="entry name" value="PROKAR_LIPOPROTEIN"/>
    <property type="match status" value="1"/>
</dbReference>
<dbReference type="Proteomes" id="UP000634647">
    <property type="component" value="Unassembled WGS sequence"/>
</dbReference>
<dbReference type="Proteomes" id="UP000199541">
    <property type="component" value="Unassembled WGS sequence"/>
</dbReference>
<evidence type="ECO:0000313" key="3">
    <source>
        <dbReference type="Proteomes" id="UP000199541"/>
    </source>
</evidence>
<keyword evidence="3" id="KW-1185">Reference proteome</keyword>
<accession>A0AAN4UTZ4</accession>
<evidence type="ECO:0000313" key="4">
    <source>
        <dbReference type="Proteomes" id="UP000634647"/>
    </source>
</evidence>
<protein>
    <recommendedName>
        <fullName evidence="5">D-galactarate dehydratase</fullName>
    </recommendedName>
</protein>
<sequence>MRIYIVLTCAAALAGCTALPRHEAAPARIVRGPLGPAAAAAPAALDHSTQAQRQAALAAGPSGAMHRLGESVASLGDPARPGFWLRTPLVKAPRKGRVALGGKSLKVDLLPGNGPGTSGSQLSLAAYRALGLNLTALPKITVYAR</sequence>
<evidence type="ECO:0008006" key="5">
    <source>
        <dbReference type="Google" id="ProtNLM"/>
    </source>
</evidence>
<proteinExistence type="predicted"/>
<dbReference type="EMBL" id="FNOB01000021">
    <property type="protein sequence ID" value="SDX61159.1"/>
    <property type="molecule type" value="Genomic_DNA"/>
</dbReference>
<comment type="caution">
    <text evidence="1">The sequence shown here is derived from an EMBL/GenBank/DDBJ whole genome shotgun (WGS) entry which is preliminary data.</text>
</comment>
<evidence type="ECO:0000313" key="2">
    <source>
        <dbReference type="EMBL" id="SDX61159.1"/>
    </source>
</evidence>
<name>A0AAN4UTZ4_9RHOB</name>
<dbReference type="EMBL" id="BNAB01000020">
    <property type="protein sequence ID" value="GHE05012.1"/>
    <property type="molecule type" value="Genomic_DNA"/>
</dbReference>
<evidence type="ECO:0000313" key="1">
    <source>
        <dbReference type="EMBL" id="GHE05012.1"/>
    </source>
</evidence>
<dbReference type="AlphaFoldDB" id="A0AAN4UTZ4"/>
<reference evidence="1" key="1">
    <citation type="journal article" date="2014" name="Int. J. Syst. Evol. Microbiol.">
        <title>Complete genome sequence of Corynebacterium casei LMG S-19264T (=DSM 44701T), isolated from a smear-ripened cheese.</title>
        <authorList>
            <consortium name="US DOE Joint Genome Institute (JGI-PGF)"/>
            <person name="Walter F."/>
            <person name="Albersmeier A."/>
            <person name="Kalinowski J."/>
            <person name="Ruckert C."/>
        </authorList>
    </citation>
    <scope>NUCLEOTIDE SEQUENCE</scope>
    <source>
        <strain evidence="1">CGMCC 1.10859</strain>
    </source>
</reference>
<reference evidence="2 3" key="2">
    <citation type="submission" date="2016-10" db="EMBL/GenBank/DDBJ databases">
        <authorList>
            <person name="Varghese N."/>
            <person name="Submissions S."/>
        </authorList>
    </citation>
    <scope>NUCLEOTIDE SEQUENCE [LARGE SCALE GENOMIC DNA]</scope>
    <source>
        <strain evidence="2 3">DSM 24802</strain>
    </source>
</reference>
<reference evidence="1" key="3">
    <citation type="submission" date="2023-06" db="EMBL/GenBank/DDBJ databases">
        <authorList>
            <person name="Sun Q."/>
            <person name="Zhou Y."/>
        </authorList>
    </citation>
    <scope>NUCLEOTIDE SEQUENCE</scope>
    <source>
        <strain evidence="1">CGMCC 1.10859</strain>
    </source>
</reference>
<dbReference type="RefSeq" id="WP_035838340.1">
    <property type="nucleotide sequence ID" value="NZ_BNAB01000020.1"/>
</dbReference>